<feature type="region of interest" description="Disordered" evidence="1">
    <location>
        <begin position="291"/>
        <end position="347"/>
    </location>
</feature>
<dbReference type="AlphaFoldDB" id="A0AAW0BXR0"/>
<proteinExistence type="predicted"/>
<feature type="compositionally biased region" description="Basic and acidic residues" evidence="1">
    <location>
        <begin position="436"/>
        <end position="465"/>
    </location>
</feature>
<reference evidence="2 3" key="1">
    <citation type="submission" date="2024-01" db="EMBL/GenBank/DDBJ databases">
        <title>A draft genome for a cacao thread blight-causing isolate of Paramarasmius palmivorus.</title>
        <authorList>
            <person name="Baruah I.K."/>
            <person name="Bukari Y."/>
            <person name="Amoako-Attah I."/>
            <person name="Meinhardt L.W."/>
            <person name="Bailey B.A."/>
            <person name="Cohen S.P."/>
        </authorList>
    </citation>
    <scope>NUCLEOTIDE SEQUENCE [LARGE SCALE GENOMIC DNA]</scope>
    <source>
        <strain evidence="2 3">GH-12</strain>
    </source>
</reference>
<comment type="caution">
    <text evidence="2">The sequence shown here is derived from an EMBL/GenBank/DDBJ whole genome shotgun (WGS) entry which is preliminary data.</text>
</comment>
<feature type="compositionally biased region" description="Low complexity" evidence="1">
    <location>
        <begin position="552"/>
        <end position="578"/>
    </location>
</feature>
<feature type="compositionally biased region" description="Acidic residues" evidence="1">
    <location>
        <begin position="470"/>
        <end position="482"/>
    </location>
</feature>
<feature type="region of interest" description="Disordered" evidence="1">
    <location>
        <begin position="370"/>
        <end position="390"/>
    </location>
</feature>
<feature type="compositionally biased region" description="Polar residues" evidence="1">
    <location>
        <begin position="599"/>
        <end position="610"/>
    </location>
</feature>
<organism evidence="2 3">
    <name type="scientific">Paramarasmius palmivorus</name>
    <dbReference type="NCBI Taxonomy" id="297713"/>
    <lineage>
        <taxon>Eukaryota</taxon>
        <taxon>Fungi</taxon>
        <taxon>Dikarya</taxon>
        <taxon>Basidiomycota</taxon>
        <taxon>Agaricomycotina</taxon>
        <taxon>Agaricomycetes</taxon>
        <taxon>Agaricomycetidae</taxon>
        <taxon>Agaricales</taxon>
        <taxon>Marasmiineae</taxon>
        <taxon>Marasmiaceae</taxon>
        <taxon>Paramarasmius</taxon>
    </lineage>
</organism>
<name>A0AAW0BXR0_9AGAR</name>
<gene>
    <name evidence="2" type="ORF">VNI00_013959</name>
</gene>
<sequence length="628" mass="70137">MPVAVETRTVWPPPQKFLHPGPPPYYDVIPPQNQTELSRDMLITVLEHLSTLIATEFGGIPVRIVAHGGACMLLHPGLYNLAQRKALYHQHKGEHYNMRLRTRDVDYIRRSFIHEYSTRYGIADAGQRLQKCIRETAIKFGLGADWMNADADVALPMASDPITRTQYDPVYQASLKPNNIELYTVFVSKNQKLTLINVPPSWSVALKLVRYSKWDPTDISLLLMNGTDLSNTPWSVEIIKKWLFSDCASMGYRYYNLARTNQMLGRIEHAVQLVAAIGKHLPALPNSTLSPPSYSPVTRITSPGLANKQPLSQPLVLPRPVDPSSSALGPVTKPLTPNGSLDSASWSSDVSATSSARMYTAAVIADPDAVAVPRRKKPRKHGKKSSGLVPALTGEWHLRALRAALPTEGASTRVENLPPSLVYHQRDDRDRIRAEKYASRRREKQHRDVTRERERKSKWEARDESSYSLDFDDSDSDSDLSDTDACSLSDSDTESDDTDRVPVMPQVGTPLEYTPMPEPPPEVWKEPQNQSIPNELSGSLPHPRRIPHHTQPSHSLTWPLLSSPPSSLSQIYSQSHNSTPQLPSHPQQHMSYPGHLQPPTHTSHPYSAQTHADALRHRTSVNSLGLTV</sequence>
<feature type="compositionally biased region" description="Basic residues" evidence="1">
    <location>
        <begin position="373"/>
        <end position="384"/>
    </location>
</feature>
<feature type="compositionally biased region" description="Polar residues" evidence="1">
    <location>
        <begin position="528"/>
        <end position="537"/>
    </location>
</feature>
<protein>
    <submittedName>
        <fullName evidence="2">Uncharacterized protein</fullName>
    </submittedName>
</protein>
<feature type="region of interest" description="Disordered" evidence="1">
    <location>
        <begin position="436"/>
        <end position="610"/>
    </location>
</feature>
<keyword evidence="3" id="KW-1185">Reference proteome</keyword>
<evidence type="ECO:0000313" key="3">
    <source>
        <dbReference type="Proteomes" id="UP001383192"/>
    </source>
</evidence>
<dbReference type="EMBL" id="JAYKXP010000074">
    <property type="protein sequence ID" value="KAK7030851.1"/>
    <property type="molecule type" value="Genomic_DNA"/>
</dbReference>
<evidence type="ECO:0000256" key="1">
    <source>
        <dbReference type="SAM" id="MobiDB-lite"/>
    </source>
</evidence>
<feature type="compositionally biased region" description="Polar residues" evidence="1">
    <location>
        <begin position="291"/>
        <end position="301"/>
    </location>
</feature>
<feature type="compositionally biased region" description="Polar residues" evidence="1">
    <location>
        <begin position="579"/>
        <end position="590"/>
    </location>
</feature>
<evidence type="ECO:0000313" key="2">
    <source>
        <dbReference type="EMBL" id="KAK7030851.1"/>
    </source>
</evidence>
<accession>A0AAW0BXR0</accession>
<feature type="region of interest" description="Disordered" evidence="1">
    <location>
        <begin position="410"/>
        <end position="429"/>
    </location>
</feature>
<dbReference type="Proteomes" id="UP001383192">
    <property type="component" value="Unassembled WGS sequence"/>
</dbReference>